<protein>
    <submittedName>
        <fullName evidence="2">Uncharacterized protein</fullName>
    </submittedName>
</protein>
<feature type="transmembrane region" description="Helical" evidence="1">
    <location>
        <begin position="102"/>
        <end position="124"/>
    </location>
</feature>
<evidence type="ECO:0000313" key="3">
    <source>
        <dbReference type="Proteomes" id="UP000316714"/>
    </source>
</evidence>
<dbReference type="Proteomes" id="UP000316714">
    <property type="component" value="Unassembled WGS sequence"/>
</dbReference>
<keyword evidence="1" id="KW-0812">Transmembrane</keyword>
<dbReference type="AlphaFoldDB" id="A0A5C5UXY1"/>
<gene>
    <name evidence="2" type="ORF">KOR34_48900</name>
</gene>
<reference evidence="2 3" key="1">
    <citation type="submission" date="2019-02" db="EMBL/GenBank/DDBJ databases">
        <title>Deep-cultivation of Planctomycetes and their phenomic and genomic characterization uncovers novel biology.</title>
        <authorList>
            <person name="Wiegand S."/>
            <person name="Jogler M."/>
            <person name="Boedeker C."/>
            <person name="Pinto D."/>
            <person name="Vollmers J."/>
            <person name="Rivas-Marin E."/>
            <person name="Kohn T."/>
            <person name="Peeters S.H."/>
            <person name="Heuer A."/>
            <person name="Rast P."/>
            <person name="Oberbeckmann S."/>
            <person name="Bunk B."/>
            <person name="Jeske O."/>
            <person name="Meyerdierks A."/>
            <person name="Storesund J.E."/>
            <person name="Kallscheuer N."/>
            <person name="Luecker S."/>
            <person name="Lage O.M."/>
            <person name="Pohl T."/>
            <person name="Merkel B.J."/>
            <person name="Hornburger P."/>
            <person name="Mueller R.-W."/>
            <person name="Bruemmer F."/>
            <person name="Labrenz M."/>
            <person name="Spormann A.M."/>
            <person name="Op Den Camp H."/>
            <person name="Overmann J."/>
            <person name="Amann R."/>
            <person name="Jetten M.S.M."/>
            <person name="Mascher T."/>
            <person name="Medema M.H."/>
            <person name="Devos D.P."/>
            <person name="Kaster A.-K."/>
            <person name="Ovreas L."/>
            <person name="Rohde M."/>
            <person name="Galperin M.Y."/>
            <person name="Jogler C."/>
        </authorList>
    </citation>
    <scope>NUCLEOTIDE SEQUENCE [LARGE SCALE GENOMIC DNA]</scope>
    <source>
        <strain evidence="2 3">KOR34</strain>
    </source>
</reference>
<accession>A0A5C5UXY1</accession>
<dbReference type="EMBL" id="SIHJ01000005">
    <property type="protein sequence ID" value="TWT30332.1"/>
    <property type="molecule type" value="Genomic_DNA"/>
</dbReference>
<keyword evidence="1" id="KW-1133">Transmembrane helix</keyword>
<feature type="transmembrane region" description="Helical" evidence="1">
    <location>
        <begin position="68"/>
        <end position="90"/>
    </location>
</feature>
<name>A0A5C5UXY1_9BACT</name>
<evidence type="ECO:0000256" key="1">
    <source>
        <dbReference type="SAM" id="Phobius"/>
    </source>
</evidence>
<keyword evidence="3" id="KW-1185">Reference proteome</keyword>
<proteinExistence type="predicted"/>
<comment type="caution">
    <text evidence="2">The sequence shown here is derived from an EMBL/GenBank/DDBJ whole genome shotgun (WGS) entry which is preliminary data.</text>
</comment>
<feature type="transmembrane region" description="Helical" evidence="1">
    <location>
        <begin position="37"/>
        <end position="56"/>
    </location>
</feature>
<keyword evidence="1" id="KW-0472">Membrane</keyword>
<sequence length="140" mass="15744">MLQRVMKEREAVLNPYEPSQSPLAGGGSGRPRWYKHWTAGVAAGLAFYCFALVAVDDPFFCTPEPARYLAYMIAYPFEYIVVFCLPVGVCPKRASDLLVFDWFHYLTSTLIWASVGAILFRVLFKSDDYQPGAMPTRDSG</sequence>
<organism evidence="2 3">
    <name type="scientific">Posidoniimonas corsicana</name>
    <dbReference type="NCBI Taxonomy" id="1938618"/>
    <lineage>
        <taxon>Bacteria</taxon>
        <taxon>Pseudomonadati</taxon>
        <taxon>Planctomycetota</taxon>
        <taxon>Planctomycetia</taxon>
        <taxon>Pirellulales</taxon>
        <taxon>Lacipirellulaceae</taxon>
        <taxon>Posidoniimonas</taxon>
    </lineage>
</organism>
<evidence type="ECO:0000313" key="2">
    <source>
        <dbReference type="EMBL" id="TWT30332.1"/>
    </source>
</evidence>